<organism evidence="1 2">
    <name type="scientific">Chryseobacterium arachidis</name>
    <dbReference type="NCBI Taxonomy" id="1416778"/>
    <lineage>
        <taxon>Bacteria</taxon>
        <taxon>Pseudomonadati</taxon>
        <taxon>Bacteroidota</taxon>
        <taxon>Flavobacteriia</taxon>
        <taxon>Flavobacteriales</taxon>
        <taxon>Weeksellaceae</taxon>
        <taxon>Chryseobacterium group</taxon>
        <taxon>Chryseobacterium</taxon>
    </lineage>
</organism>
<gene>
    <name evidence="1" type="ORF">SAMN05443633_109161</name>
</gene>
<sequence>MPVKFTGIFNGKYVEFKRYLTKNTFYISVVKELK</sequence>
<protein>
    <submittedName>
        <fullName evidence="1">Uncharacterized protein</fullName>
    </submittedName>
</protein>
<keyword evidence="2" id="KW-1185">Reference proteome</keyword>
<dbReference type="EMBL" id="FQUT01000009">
    <property type="protein sequence ID" value="SHG04095.1"/>
    <property type="molecule type" value="Genomic_DNA"/>
</dbReference>
<dbReference type="Proteomes" id="UP000184518">
    <property type="component" value="Unassembled WGS sequence"/>
</dbReference>
<evidence type="ECO:0000313" key="1">
    <source>
        <dbReference type="EMBL" id="SHG04095.1"/>
    </source>
</evidence>
<dbReference type="AlphaFoldDB" id="A0A1M5GK19"/>
<dbReference type="STRING" id="1416778.SAMN05443633_109161"/>
<accession>A0A1M5GK19</accession>
<evidence type="ECO:0000313" key="2">
    <source>
        <dbReference type="Proteomes" id="UP000184518"/>
    </source>
</evidence>
<proteinExistence type="predicted"/>
<reference evidence="2" key="1">
    <citation type="submission" date="2016-11" db="EMBL/GenBank/DDBJ databases">
        <authorList>
            <person name="Varghese N."/>
            <person name="Submissions S."/>
        </authorList>
    </citation>
    <scope>NUCLEOTIDE SEQUENCE [LARGE SCALE GENOMIC DNA]</scope>
    <source>
        <strain evidence="2">DSM 27619</strain>
    </source>
</reference>
<name>A0A1M5GK19_9FLAO</name>